<keyword evidence="1" id="KW-1133">Transmembrane helix</keyword>
<feature type="transmembrane region" description="Helical" evidence="1">
    <location>
        <begin position="169"/>
        <end position="189"/>
    </location>
</feature>
<feature type="transmembrane region" description="Helical" evidence="1">
    <location>
        <begin position="364"/>
        <end position="385"/>
    </location>
</feature>
<dbReference type="AlphaFoldDB" id="A0A2U1SPC8"/>
<comment type="caution">
    <text evidence="2">The sequence shown here is derived from an EMBL/GenBank/DDBJ whole genome shotgun (WGS) entry which is preliminary data.</text>
</comment>
<keyword evidence="3" id="KW-1185">Reference proteome</keyword>
<dbReference type="EMBL" id="PUIV01000021">
    <property type="protein sequence ID" value="PWB93453.1"/>
    <property type="molecule type" value="Genomic_DNA"/>
</dbReference>
<feature type="transmembrane region" description="Helical" evidence="1">
    <location>
        <begin position="219"/>
        <end position="238"/>
    </location>
</feature>
<dbReference type="InterPro" id="IPR005625">
    <property type="entry name" value="PepSY-ass_TM"/>
</dbReference>
<proteinExistence type="predicted"/>
<dbReference type="Proteomes" id="UP000245137">
    <property type="component" value="Unassembled WGS sequence"/>
</dbReference>
<dbReference type="RefSeq" id="WP_108917717.1">
    <property type="nucleotide sequence ID" value="NZ_BGJY01000001.1"/>
</dbReference>
<accession>A0A2U1SPC8</accession>
<dbReference type="PANTHER" id="PTHR34219">
    <property type="entry name" value="IRON-REGULATED INNER MEMBRANE PROTEIN-RELATED"/>
    <property type="match status" value="1"/>
</dbReference>
<reference evidence="2 3" key="1">
    <citation type="journal article" date="2018" name="Appl. Microbiol. Biotechnol.">
        <title>Co-cultivation of the strictly anaerobic methanogen Methanosarcina barkeri with aerobic methanotrophs in an oxygen-limited membrane bioreactor.</title>
        <authorList>
            <person name="In 't Zandt M.H."/>
            <person name="van den Bosch T.J.M."/>
            <person name="Rijkers R."/>
            <person name="van Kessel M.A.H.J."/>
            <person name="Jetten M.S.M."/>
            <person name="Welte C.U."/>
        </authorList>
    </citation>
    <scope>NUCLEOTIDE SEQUENCE [LARGE SCALE GENOMIC DNA]</scope>
    <source>
        <strain evidence="2 3">DSM 17706</strain>
    </source>
</reference>
<name>A0A2U1SPC8_METSR</name>
<dbReference type="OrthoDB" id="9791166at2"/>
<protein>
    <submittedName>
        <fullName evidence="2">PepSY domain-containing protein</fullName>
    </submittedName>
</protein>
<keyword evidence="1" id="KW-0472">Membrane</keyword>
<gene>
    <name evidence="2" type="ORF">C5689_13090</name>
</gene>
<organism evidence="2 3">
    <name type="scientific">Methylosinus sporium</name>
    <dbReference type="NCBI Taxonomy" id="428"/>
    <lineage>
        <taxon>Bacteria</taxon>
        <taxon>Pseudomonadati</taxon>
        <taxon>Pseudomonadota</taxon>
        <taxon>Alphaproteobacteria</taxon>
        <taxon>Hyphomicrobiales</taxon>
        <taxon>Methylocystaceae</taxon>
        <taxon>Methylosinus</taxon>
    </lineage>
</organism>
<evidence type="ECO:0000313" key="2">
    <source>
        <dbReference type="EMBL" id="PWB93453.1"/>
    </source>
</evidence>
<dbReference type="Pfam" id="PF03929">
    <property type="entry name" value="PepSY_TM"/>
    <property type="match status" value="1"/>
</dbReference>
<keyword evidence="1" id="KW-0812">Transmembrane</keyword>
<feature type="transmembrane region" description="Helical" evidence="1">
    <location>
        <begin position="21"/>
        <end position="50"/>
    </location>
</feature>
<sequence>MVEGASRDARSRQARKAWRKLWLDIHLYIGLVAGAMLVVIGVTGSILVFWHEVDAWLDPQLRIVAARPGGARDFAPLETIEKAMVSATPQNGRVTHVWLPRDERSSYLFYYDLDGDTRRFGLDPYDATKTADRLYYSKQSPFRHALMGFLFQLHWSLLLSDLIDDGGDVVGVAAILLMVSIVSGLYLWWPTPGKWVSALTLKRGAKAERLNYDLHKLGGVYSAAVLLAVLMSGIYMNLRAPFVWIVDHVAPLTDGGSLEHKSEPAVGRAPIGFPSAVAAAMARSPDGRVERVDFPQDEQGVFTVYQDDLPGVSRFIRSRSLLVDRYSAAISRIEDVAHGTAGDAFLRWQWPLHSGQAFGMTGRLMVMASGLLCPLLFVTGLIRWLQKRRARRAHAQAG</sequence>
<evidence type="ECO:0000256" key="1">
    <source>
        <dbReference type="SAM" id="Phobius"/>
    </source>
</evidence>
<evidence type="ECO:0000313" key="3">
    <source>
        <dbReference type="Proteomes" id="UP000245137"/>
    </source>
</evidence>